<feature type="transmembrane region" description="Helical" evidence="5">
    <location>
        <begin position="218"/>
        <end position="236"/>
    </location>
</feature>
<feature type="transmembrane region" description="Helical" evidence="5">
    <location>
        <begin position="293"/>
        <end position="311"/>
    </location>
</feature>
<evidence type="ECO:0000256" key="5">
    <source>
        <dbReference type="SAM" id="Phobius"/>
    </source>
</evidence>
<dbReference type="GO" id="GO:0016020">
    <property type="term" value="C:membrane"/>
    <property type="evidence" value="ECO:0007669"/>
    <property type="project" value="UniProtKB-SubCell"/>
</dbReference>
<reference evidence="7" key="1">
    <citation type="journal article" date="2018" name="Genome Biol.">
        <title>SKESA: strategic k-mer extension for scrupulous assemblies.</title>
        <authorList>
            <person name="Souvorov A."/>
            <person name="Agarwala R."/>
            <person name="Lipman D.J."/>
        </authorList>
    </citation>
    <scope>NUCLEOTIDE SEQUENCE</scope>
    <source>
        <strain evidence="7">Morganella morganii ARLG-3209</strain>
    </source>
</reference>
<feature type="domain" description="Integral membrane bound transporter" evidence="6">
    <location>
        <begin position="190"/>
        <end position="306"/>
    </location>
</feature>
<keyword evidence="2 5" id="KW-0812">Transmembrane</keyword>
<evidence type="ECO:0000256" key="1">
    <source>
        <dbReference type="ARBA" id="ARBA00004141"/>
    </source>
</evidence>
<feature type="transmembrane region" description="Helical" evidence="5">
    <location>
        <begin position="266"/>
        <end position="287"/>
    </location>
</feature>
<evidence type="ECO:0000256" key="2">
    <source>
        <dbReference type="ARBA" id="ARBA00022692"/>
    </source>
</evidence>
<feature type="transmembrane region" description="Helical" evidence="5">
    <location>
        <begin position="68"/>
        <end position="98"/>
    </location>
</feature>
<dbReference type="Proteomes" id="UP000865968">
    <property type="component" value="Unassembled WGS sequence"/>
</dbReference>
<protein>
    <submittedName>
        <fullName evidence="7">FUSC family protein</fullName>
    </submittedName>
</protein>
<feature type="transmembrane region" description="Helical" evidence="5">
    <location>
        <begin position="104"/>
        <end position="121"/>
    </location>
</feature>
<evidence type="ECO:0000256" key="4">
    <source>
        <dbReference type="ARBA" id="ARBA00023136"/>
    </source>
</evidence>
<comment type="subcellular location">
    <subcellularLocation>
        <location evidence="1">Membrane</location>
        <topology evidence="1">Multi-pass membrane protein</topology>
    </subcellularLocation>
</comment>
<name>A0AAN5S138_MORMO</name>
<dbReference type="Pfam" id="PF13515">
    <property type="entry name" value="FUSC_2"/>
    <property type="match status" value="1"/>
</dbReference>
<dbReference type="EMBL" id="DACSWI010000011">
    <property type="protein sequence ID" value="HAT3810262.1"/>
    <property type="molecule type" value="Genomic_DNA"/>
</dbReference>
<keyword evidence="4 5" id="KW-0472">Membrane</keyword>
<evidence type="ECO:0000256" key="3">
    <source>
        <dbReference type="ARBA" id="ARBA00022989"/>
    </source>
</evidence>
<gene>
    <name evidence="7" type="ORF">I8608_003155</name>
</gene>
<accession>A0AAN5S138</accession>
<sequence length="316" mass="33689">MKIPLPKTAIAFFPAIWIILPWITGIMAGQPVFGSLMAFGAYLLVVSFPVLPLQGSLLFLLRGAGIISLFAVLGFSVTFGSMSFFIYAVLCAFLQAVAELRGSYLRLPVALGVLAYFLSVGQVPEQGVTFCSAAFTAGTFWGVLPAALLLPRNNKPPEVQPVDIHQPPVKRFTVVMMLTALVDSILATLMTASSHPCWLPAAGLRVMKPERSATLSRLYARSAGTVAGAAAGGILLGFYTTPLLHASLVGMLLFVMLMVGAKRYGYWTFCLTAIALTFNLTPGAGSLSLAADRVLLTVIALVVGVFMLRLLPEKTD</sequence>
<feature type="transmembrane region" description="Helical" evidence="5">
    <location>
        <begin position="39"/>
        <end position="61"/>
    </location>
</feature>
<evidence type="ECO:0000313" key="8">
    <source>
        <dbReference type="Proteomes" id="UP000865968"/>
    </source>
</evidence>
<evidence type="ECO:0000313" key="7">
    <source>
        <dbReference type="EMBL" id="HAT3810262.1"/>
    </source>
</evidence>
<proteinExistence type="predicted"/>
<dbReference type="InterPro" id="IPR049453">
    <property type="entry name" value="Memb_transporter_dom"/>
</dbReference>
<comment type="caution">
    <text evidence="7">The sequence shown here is derived from an EMBL/GenBank/DDBJ whole genome shotgun (WGS) entry which is preliminary data.</text>
</comment>
<feature type="transmembrane region" description="Helical" evidence="5">
    <location>
        <begin position="12"/>
        <end position="33"/>
    </location>
</feature>
<evidence type="ECO:0000259" key="6">
    <source>
        <dbReference type="Pfam" id="PF13515"/>
    </source>
</evidence>
<reference evidence="7" key="2">
    <citation type="submission" date="2020-10" db="EMBL/GenBank/DDBJ databases">
        <authorList>
            <consortium name="NCBI Pathogen Detection Project"/>
        </authorList>
    </citation>
    <scope>NUCLEOTIDE SEQUENCE</scope>
    <source>
        <strain evidence="7">Morganella morganii ARLG-3209</strain>
    </source>
</reference>
<feature type="transmembrane region" description="Helical" evidence="5">
    <location>
        <begin position="171"/>
        <end position="198"/>
    </location>
</feature>
<keyword evidence="3 5" id="KW-1133">Transmembrane helix</keyword>
<organism evidence="7 8">
    <name type="scientific">Morganella morganii</name>
    <name type="common">Proteus morganii</name>
    <dbReference type="NCBI Taxonomy" id="582"/>
    <lineage>
        <taxon>Bacteria</taxon>
        <taxon>Pseudomonadati</taxon>
        <taxon>Pseudomonadota</taxon>
        <taxon>Gammaproteobacteria</taxon>
        <taxon>Enterobacterales</taxon>
        <taxon>Morganellaceae</taxon>
        <taxon>Morganella</taxon>
    </lineage>
</organism>
<dbReference type="AlphaFoldDB" id="A0AAN5S138"/>
<feature type="transmembrane region" description="Helical" evidence="5">
    <location>
        <begin position="128"/>
        <end position="151"/>
    </location>
</feature>